<organism evidence="3 4">
    <name type="scientific">Pyrodictium abyssi</name>
    <dbReference type="NCBI Taxonomy" id="54256"/>
    <lineage>
        <taxon>Archaea</taxon>
        <taxon>Thermoproteota</taxon>
        <taxon>Thermoprotei</taxon>
        <taxon>Desulfurococcales</taxon>
        <taxon>Pyrodictiaceae</taxon>
        <taxon>Pyrodictium</taxon>
    </lineage>
</organism>
<protein>
    <recommendedName>
        <fullName evidence="2">DUF2341 domain-containing protein</fullName>
    </recommendedName>
</protein>
<feature type="domain" description="DUF2341" evidence="2">
    <location>
        <begin position="304"/>
        <end position="361"/>
    </location>
</feature>
<reference evidence="3 4" key="1">
    <citation type="submission" date="2023-09" db="EMBL/GenBank/DDBJ databases">
        <title>Pyrofollis japonicus gen. nov. sp. nov., a novel member of the family Pyrodictiaceae isolated from the Iheya North hydrothermal field.</title>
        <authorList>
            <person name="Miyazaki U."/>
            <person name="Sanari M."/>
            <person name="Tame A."/>
            <person name="Kitajima M."/>
            <person name="Okamoto A."/>
            <person name="Sawayama S."/>
            <person name="Miyazaki J."/>
            <person name="Takai K."/>
            <person name="Nakagawa S."/>
        </authorList>
    </citation>
    <scope>NUCLEOTIDE SEQUENCE [LARGE SCALE GENOMIC DNA]</scope>
    <source>
        <strain evidence="3 4">AV2</strain>
    </source>
</reference>
<proteinExistence type="predicted"/>
<evidence type="ECO:0000259" key="2">
    <source>
        <dbReference type="Pfam" id="PF10102"/>
    </source>
</evidence>
<dbReference type="Gene3D" id="2.130.10.10">
    <property type="entry name" value="YVTN repeat-like/Quinoprotein amine dehydrogenase"/>
    <property type="match status" value="1"/>
</dbReference>
<keyword evidence="1" id="KW-1133">Transmembrane helix</keyword>
<gene>
    <name evidence="3" type="ORF">PABY_04580</name>
</gene>
<dbReference type="EMBL" id="AP028907">
    <property type="protein sequence ID" value="BES80891.1"/>
    <property type="molecule type" value="Genomic_DNA"/>
</dbReference>
<dbReference type="InterPro" id="IPR015943">
    <property type="entry name" value="WD40/YVTN_repeat-like_dom_sf"/>
</dbReference>
<dbReference type="Pfam" id="PF10102">
    <property type="entry name" value="DUF2341"/>
    <property type="match status" value="1"/>
</dbReference>
<dbReference type="GeneID" id="89288493"/>
<evidence type="ECO:0000313" key="4">
    <source>
        <dbReference type="Proteomes" id="UP001341135"/>
    </source>
</evidence>
<feature type="transmembrane region" description="Helical" evidence="1">
    <location>
        <begin position="12"/>
        <end position="35"/>
    </location>
</feature>
<keyword evidence="1" id="KW-0472">Membrane</keyword>
<keyword evidence="1" id="KW-0812">Transmembrane</keyword>
<evidence type="ECO:0000256" key="1">
    <source>
        <dbReference type="SAM" id="Phobius"/>
    </source>
</evidence>
<sequence>MPRGFRSVGSLAGMVFLAVMIFMAIGFAFVVLSAFDEYSSVILAIMGERASMLGVTSSITGWWMIGGSDLLIHLETSYPKSLTLTGMAVLWDDGTVTIMDQGNATLYNVVMVVGKPDGTTYTVSRLPVVLGPGYQVNITLAGYASGREPVSISASLSASPAVAVVPIRRYVPTYTVPVNVTVTPTPSYNYTPALVQLLPMVFSGYTTAVRVYQATLGPEEAFSPAGYSVVYGVRVSGDLSSLSARDGNTLNIQSQSYVVCEAYSGWRYYREVEIVNNNPYSYQDIQVKITLSRDNFDFTKANPDGSDVRVLAEDCTPLPYWIEKWDPDRGKAVIWVRIPSIEANGRVKIMLVYGNPSATSHDPQYYGLDKVMERLPAEDGPGYTIYYQEWVMPVSGLIGGGTAMGWHADDGAWRYTLPFSFPFYSKTLTQVYVCSNGFISEKRITDFSDSLYELRSRLMIAPFWEDLMTWRPYDIYIRTDYRDEYGRAVVIRWYTDFYYRYGVANFELVLYENGLIRFNYGRIDGRSYDRPTVGLSLGDRKHYTVSTYNDKTADNLSNAASVMFWPRKKPQTEFTATVGQEKLFSVYRAGVEISYPLEGMASITGLEVYANDPGTPYSYEVLIIAGGVPVYTVSGEDQSGPLSISLSGLRIPVDGPVTVRVVVTRFSGFQLQLDQVRLTVNRITMTGSRIAIASSNTSTLLLYDPATGASAQIDLATGGFPATGVTLLAMDSMVRGVSTWLWVVRGDLAVPYDLFNETWVADHAITLATAVAEGGFVASNGTHLYVYPGGGASRVYVYSIETGVVMNTIQLPVAPGTYTSTAQAGMALYIHTGEAGRLLALNLVTGEVTELGTTPSIYPVGMAYDPDRGRLWVVLRGGGVEYYDLSAGRWEAYSVAMPYYPLNPGDRLVYIDNRLYHVRNDGTSSLLELQLG</sequence>
<name>A0ABM8IXP5_9CREN</name>
<accession>A0ABM8IXP5</accession>
<dbReference type="Proteomes" id="UP001341135">
    <property type="component" value="Chromosome"/>
</dbReference>
<dbReference type="InterPro" id="IPR018765">
    <property type="entry name" value="DUF2341"/>
</dbReference>
<dbReference type="SUPFAM" id="SSF50969">
    <property type="entry name" value="YVTN repeat-like/Quinoprotein amine dehydrogenase"/>
    <property type="match status" value="1"/>
</dbReference>
<dbReference type="InterPro" id="IPR011044">
    <property type="entry name" value="Quino_amine_DH_bsu"/>
</dbReference>
<dbReference type="RefSeq" id="WP_338251513.1">
    <property type="nucleotide sequence ID" value="NZ_AP028907.1"/>
</dbReference>
<keyword evidence="4" id="KW-1185">Reference proteome</keyword>
<evidence type="ECO:0000313" key="3">
    <source>
        <dbReference type="EMBL" id="BES80891.1"/>
    </source>
</evidence>